<proteinExistence type="predicted"/>
<dbReference type="AlphaFoldDB" id="A0A382XS38"/>
<evidence type="ECO:0008006" key="2">
    <source>
        <dbReference type="Google" id="ProtNLM"/>
    </source>
</evidence>
<dbReference type="SUPFAM" id="SSF53335">
    <property type="entry name" value="S-adenosyl-L-methionine-dependent methyltransferases"/>
    <property type="match status" value="1"/>
</dbReference>
<name>A0A382XS38_9ZZZZ</name>
<sequence length="86" mass="9432">MALCEHCGYTHLSHILNPAISYSNYVYETKVTVGLSKHYKEYAADIISFAGITHPSFVVDLGSNDGTMLKAFKYLGMSVLGVEPSK</sequence>
<protein>
    <recommendedName>
        <fullName evidence="2">Methyltransferase putative zinc binding domain-containing protein</fullName>
    </recommendedName>
</protein>
<feature type="non-terminal residue" evidence="1">
    <location>
        <position position="86"/>
    </location>
</feature>
<evidence type="ECO:0000313" key="1">
    <source>
        <dbReference type="EMBL" id="SVD73952.1"/>
    </source>
</evidence>
<dbReference type="Gene3D" id="3.40.50.150">
    <property type="entry name" value="Vaccinia Virus protein VP39"/>
    <property type="match status" value="1"/>
</dbReference>
<gene>
    <name evidence="1" type="ORF">METZ01_LOCUS426806</name>
</gene>
<dbReference type="EMBL" id="UINC01170086">
    <property type="protein sequence ID" value="SVD73952.1"/>
    <property type="molecule type" value="Genomic_DNA"/>
</dbReference>
<reference evidence="1" key="1">
    <citation type="submission" date="2018-05" db="EMBL/GenBank/DDBJ databases">
        <authorList>
            <person name="Lanie J.A."/>
            <person name="Ng W.-L."/>
            <person name="Kazmierczak K.M."/>
            <person name="Andrzejewski T.M."/>
            <person name="Davidsen T.M."/>
            <person name="Wayne K.J."/>
            <person name="Tettelin H."/>
            <person name="Glass J.I."/>
            <person name="Rusch D."/>
            <person name="Podicherti R."/>
            <person name="Tsui H.-C.T."/>
            <person name="Winkler M.E."/>
        </authorList>
    </citation>
    <scope>NUCLEOTIDE SEQUENCE</scope>
</reference>
<organism evidence="1">
    <name type="scientific">marine metagenome</name>
    <dbReference type="NCBI Taxonomy" id="408172"/>
    <lineage>
        <taxon>unclassified sequences</taxon>
        <taxon>metagenomes</taxon>
        <taxon>ecological metagenomes</taxon>
    </lineage>
</organism>
<dbReference type="InterPro" id="IPR029063">
    <property type="entry name" value="SAM-dependent_MTases_sf"/>
</dbReference>
<accession>A0A382XS38</accession>